<name>A0A9P5TSF2_GYMJU</name>
<organism evidence="2 3">
    <name type="scientific">Gymnopilus junonius</name>
    <name type="common">Spectacular rustgill mushroom</name>
    <name type="synonym">Gymnopilus spectabilis subsp. junonius</name>
    <dbReference type="NCBI Taxonomy" id="109634"/>
    <lineage>
        <taxon>Eukaryota</taxon>
        <taxon>Fungi</taxon>
        <taxon>Dikarya</taxon>
        <taxon>Basidiomycota</taxon>
        <taxon>Agaricomycotina</taxon>
        <taxon>Agaricomycetes</taxon>
        <taxon>Agaricomycetidae</taxon>
        <taxon>Agaricales</taxon>
        <taxon>Agaricineae</taxon>
        <taxon>Hymenogastraceae</taxon>
        <taxon>Gymnopilus</taxon>
    </lineage>
</organism>
<feature type="region of interest" description="Disordered" evidence="1">
    <location>
        <begin position="45"/>
        <end position="87"/>
    </location>
</feature>
<evidence type="ECO:0000313" key="3">
    <source>
        <dbReference type="Proteomes" id="UP000724874"/>
    </source>
</evidence>
<protein>
    <submittedName>
        <fullName evidence="2">Uncharacterized protein</fullName>
    </submittedName>
</protein>
<dbReference type="EMBL" id="JADNYJ010000011">
    <property type="protein sequence ID" value="KAF8908636.1"/>
    <property type="molecule type" value="Genomic_DNA"/>
</dbReference>
<dbReference type="Proteomes" id="UP000724874">
    <property type="component" value="Unassembled WGS sequence"/>
</dbReference>
<comment type="caution">
    <text evidence="2">The sequence shown here is derived from an EMBL/GenBank/DDBJ whole genome shotgun (WGS) entry which is preliminary data.</text>
</comment>
<feature type="compositionally biased region" description="Pro residues" evidence="1">
    <location>
        <begin position="57"/>
        <end position="66"/>
    </location>
</feature>
<gene>
    <name evidence="2" type="ORF">CPB84DRAFT_1744250</name>
</gene>
<dbReference type="OrthoDB" id="2587968at2759"/>
<evidence type="ECO:0000313" key="2">
    <source>
        <dbReference type="EMBL" id="KAF8908636.1"/>
    </source>
</evidence>
<accession>A0A9P5TSF2</accession>
<evidence type="ECO:0000256" key="1">
    <source>
        <dbReference type="SAM" id="MobiDB-lite"/>
    </source>
</evidence>
<dbReference type="AlphaFoldDB" id="A0A9P5TSF2"/>
<sequence>MAMNPFIAQRYKAQSAGIAIVRRILARESFPEGFTTSELYKLASQEPAPADFEPYPLKRPPPPPPLTKKQKYQQPTPPRSYPENPDHPIRSVRFLKEFILPFLAGAKEIAMTRHFTAKTLAAREAGELPKKGTPLTSSQVQWKWKVIPPEARSEAPVPKNMREVFGQEVGVDVDTSHLNNRRLNGRKVKVSREVENMKDYVRYSAERDGLIERLEKDSELTVKLVDSMERSGNKGGLRAVLEKEQLVKQDRSRHGTSIASSDSDEYVKAQVDKIRELVAYKTRVADSGVRTGN</sequence>
<reference evidence="2" key="1">
    <citation type="submission" date="2020-11" db="EMBL/GenBank/DDBJ databases">
        <authorList>
            <consortium name="DOE Joint Genome Institute"/>
            <person name="Ahrendt S."/>
            <person name="Riley R."/>
            <person name="Andreopoulos W."/>
            <person name="LaButti K."/>
            <person name="Pangilinan J."/>
            <person name="Ruiz-duenas F.J."/>
            <person name="Barrasa J.M."/>
            <person name="Sanchez-Garcia M."/>
            <person name="Camarero S."/>
            <person name="Miyauchi S."/>
            <person name="Serrano A."/>
            <person name="Linde D."/>
            <person name="Babiker R."/>
            <person name="Drula E."/>
            <person name="Ayuso-Fernandez I."/>
            <person name="Pacheco R."/>
            <person name="Padilla G."/>
            <person name="Ferreira P."/>
            <person name="Barriuso J."/>
            <person name="Kellner H."/>
            <person name="Castanera R."/>
            <person name="Alfaro M."/>
            <person name="Ramirez L."/>
            <person name="Pisabarro A.G."/>
            <person name="Kuo A."/>
            <person name="Tritt A."/>
            <person name="Lipzen A."/>
            <person name="He G."/>
            <person name="Yan M."/>
            <person name="Ng V."/>
            <person name="Cullen D."/>
            <person name="Martin F."/>
            <person name="Rosso M.-N."/>
            <person name="Henrissat B."/>
            <person name="Hibbett D."/>
            <person name="Martinez A.T."/>
            <person name="Grigoriev I.V."/>
        </authorList>
    </citation>
    <scope>NUCLEOTIDE SEQUENCE</scope>
    <source>
        <strain evidence="2">AH 44721</strain>
    </source>
</reference>
<keyword evidence="3" id="KW-1185">Reference proteome</keyword>
<proteinExistence type="predicted"/>